<keyword evidence="2" id="KW-1185">Reference proteome</keyword>
<gene>
    <name evidence="1" type="ORF">GO493_01825</name>
</gene>
<evidence type="ECO:0000313" key="2">
    <source>
        <dbReference type="Proteomes" id="UP000461730"/>
    </source>
</evidence>
<proteinExistence type="predicted"/>
<dbReference type="EMBL" id="WRXN01000001">
    <property type="protein sequence ID" value="MVT06983.1"/>
    <property type="molecule type" value="Genomic_DNA"/>
</dbReference>
<sequence length="76" mass="8907">MEITNDISKPSFASKRIEVLRLTKIEKLKCDLNKLALYDRKKLLKGTYRFSYNIGYSISQLDDEAMKDYSPPFIIQ</sequence>
<name>A0A7K1TY22_9BACT</name>
<dbReference type="Proteomes" id="UP000461730">
    <property type="component" value="Unassembled WGS sequence"/>
</dbReference>
<accession>A0A7K1TY22</accession>
<protein>
    <submittedName>
        <fullName evidence="1">Uncharacterized protein</fullName>
    </submittedName>
</protein>
<evidence type="ECO:0000313" key="1">
    <source>
        <dbReference type="EMBL" id="MVT06983.1"/>
    </source>
</evidence>
<organism evidence="1 2">
    <name type="scientific">Chitinophaga tropicalis</name>
    <dbReference type="NCBI Taxonomy" id="2683588"/>
    <lineage>
        <taxon>Bacteria</taxon>
        <taxon>Pseudomonadati</taxon>
        <taxon>Bacteroidota</taxon>
        <taxon>Chitinophagia</taxon>
        <taxon>Chitinophagales</taxon>
        <taxon>Chitinophagaceae</taxon>
        <taxon>Chitinophaga</taxon>
    </lineage>
</organism>
<dbReference type="RefSeq" id="WP_157304351.1">
    <property type="nucleotide sequence ID" value="NZ_WRXN01000001.1"/>
</dbReference>
<dbReference type="AlphaFoldDB" id="A0A7K1TY22"/>
<reference evidence="1 2" key="1">
    <citation type="submission" date="2019-12" db="EMBL/GenBank/DDBJ databases">
        <title>Chitinophaga sp. strain ysch24 (GDMCC 1.1355), whole genome shotgun sequence.</title>
        <authorList>
            <person name="Zhang X."/>
        </authorList>
    </citation>
    <scope>NUCLEOTIDE SEQUENCE [LARGE SCALE GENOMIC DNA]</scope>
    <source>
        <strain evidence="2">ysch24</strain>
    </source>
</reference>
<comment type="caution">
    <text evidence="1">The sequence shown here is derived from an EMBL/GenBank/DDBJ whole genome shotgun (WGS) entry which is preliminary data.</text>
</comment>